<reference evidence="2 3" key="1">
    <citation type="journal article" date="2021" name="G3 (Bethesda)">
        <title>Genomic diversity, chromosomal rearrangements, and interspecies hybridization in the ogataea polymorpha species complex.</title>
        <authorList>
            <person name="Hanson S.J."/>
            <person name="Cinneide E.O."/>
            <person name="Salzberg L.I."/>
            <person name="Wolfe K.H."/>
            <person name="McGowan J."/>
            <person name="Fitzpatrick D.A."/>
            <person name="Matlin K."/>
        </authorList>
    </citation>
    <scope>NUCLEOTIDE SEQUENCE [LARGE SCALE GENOMIC DNA]</scope>
    <source>
        <strain evidence="2">81-436-3</strain>
    </source>
</reference>
<evidence type="ECO:0000256" key="1">
    <source>
        <dbReference type="SAM" id="MobiDB-lite"/>
    </source>
</evidence>
<keyword evidence="3" id="KW-1185">Reference proteome</keyword>
<feature type="region of interest" description="Disordered" evidence="1">
    <location>
        <begin position="17"/>
        <end position="36"/>
    </location>
</feature>
<proteinExistence type="predicted"/>
<evidence type="ECO:0000313" key="3">
    <source>
        <dbReference type="Proteomes" id="UP000697297"/>
    </source>
</evidence>
<evidence type="ECO:0000313" key="2">
    <source>
        <dbReference type="EMBL" id="KAG7762168.1"/>
    </source>
</evidence>
<dbReference type="EMBL" id="JAHLUN010000016">
    <property type="protein sequence ID" value="KAG7762168.1"/>
    <property type="molecule type" value="Genomic_DNA"/>
</dbReference>
<accession>A0ABQ7RAC7</accession>
<comment type="caution">
    <text evidence="2">The sequence shown here is derived from an EMBL/GenBank/DDBJ whole genome shotgun (WGS) entry which is preliminary data.</text>
</comment>
<gene>
    <name evidence="2" type="ORF">KL946_004815</name>
</gene>
<sequence>MSQNHSLYGTVSLAENGSEQRHHCGDAVGDQKNISHGLGAGAESFNNVIGHPGIDDDGFAEDIDEKEHDDLHDYADRAGSETAISQEKGQYDAHSSVCERPEEFEQEDKLGVGLSINNCPDSYLPKKII</sequence>
<name>A0ABQ7RAC7_9ASCO</name>
<organism evidence="2 3">
    <name type="scientific">Ogataea haglerorum</name>
    <dbReference type="NCBI Taxonomy" id="1937702"/>
    <lineage>
        <taxon>Eukaryota</taxon>
        <taxon>Fungi</taxon>
        <taxon>Dikarya</taxon>
        <taxon>Ascomycota</taxon>
        <taxon>Saccharomycotina</taxon>
        <taxon>Pichiomycetes</taxon>
        <taxon>Pichiales</taxon>
        <taxon>Pichiaceae</taxon>
        <taxon>Ogataea</taxon>
    </lineage>
</organism>
<protein>
    <submittedName>
        <fullName evidence="2">Uncharacterized protein</fullName>
    </submittedName>
</protein>
<dbReference type="Proteomes" id="UP000697297">
    <property type="component" value="Unassembled WGS sequence"/>
</dbReference>